<reference evidence="1 2" key="1">
    <citation type="submission" date="2011-08" db="EMBL/GenBank/DDBJ databases">
        <authorList>
            <person name="Weinstock G."/>
            <person name="Sodergren E."/>
            <person name="Clifton S."/>
            <person name="Fulton L."/>
            <person name="Fulton B."/>
            <person name="Courtney L."/>
            <person name="Fronick C."/>
            <person name="Harrison M."/>
            <person name="Strong C."/>
            <person name="Farmer C."/>
            <person name="Delahaunty K."/>
            <person name="Markovic C."/>
            <person name="Hall O."/>
            <person name="Minx P."/>
            <person name="Tomlinson C."/>
            <person name="Mitreva M."/>
            <person name="Hou S."/>
            <person name="Chen J."/>
            <person name="Wollam A."/>
            <person name="Pepin K.H."/>
            <person name="Johnson M."/>
            <person name="Bhonagiri V."/>
            <person name="Zhang X."/>
            <person name="Suruliraj S."/>
            <person name="Warren W."/>
            <person name="Chinwalla A."/>
            <person name="Mardis E.R."/>
            <person name="Wilson R.K."/>
        </authorList>
    </citation>
    <scope>NUCLEOTIDE SEQUENCE [LARGE SCALE GENOMIC DNA]</scope>
    <source>
        <strain evidence="1 2">DP7</strain>
    </source>
</reference>
<name>G9XTZ2_DESHA</name>
<comment type="caution">
    <text evidence="1">The sequence shown here is derived from an EMBL/GenBank/DDBJ whole genome shotgun (WGS) entry which is preliminary data.</text>
</comment>
<protein>
    <submittedName>
        <fullName evidence="1">Uncharacterized protein</fullName>
    </submittedName>
</protein>
<dbReference type="Proteomes" id="UP000004416">
    <property type="component" value="Unassembled WGS sequence"/>
</dbReference>
<evidence type="ECO:0000313" key="1">
    <source>
        <dbReference type="EMBL" id="EHL04877.1"/>
    </source>
</evidence>
<dbReference type="PATRIC" id="fig|537010.4.peg.4150"/>
<proteinExistence type="predicted"/>
<dbReference type="AlphaFoldDB" id="G9XTZ2"/>
<gene>
    <name evidence="1" type="ORF">HMPREF0322_04450</name>
</gene>
<accession>G9XTZ2</accession>
<dbReference type="EMBL" id="AFZX01000116">
    <property type="protein sequence ID" value="EHL04877.1"/>
    <property type="molecule type" value="Genomic_DNA"/>
</dbReference>
<sequence length="42" mass="4870">MYIKENSGYDGQDLLLLDRPEQEVLCILGNFPLDWTQRRGTA</sequence>
<organism evidence="1 2">
    <name type="scientific">Desulfitobacterium hafniense DP7</name>
    <dbReference type="NCBI Taxonomy" id="537010"/>
    <lineage>
        <taxon>Bacteria</taxon>
        <taxon>Bacillati</taxon>
        <taxon>Bacillota</taxon>
        <taxon>Clostridia</taxon>
        <taxon>Eubacteriales</taxon>
        <taxon>Desulfitobacteriaceae</taxon>
        <taxon>Desulfitobacterium</taxon>
    </lineage>
</organism>
<dbReference type="HOGENOM" id="CLU_3250472_0_0_9"/>
<evidence type="ECO:0000313" key="2">
    <source>
        <dbReference type="Proteomes" id="UP000004416"/>
    </source>
</evidence>